<reference evidence="3 4" key="1">
    <citation type="submission" date="2020-06" db="EMBL/GenBank/DDBJ databases">
        <title>Transcriptomic and genomic resources for Thalictrum thalictroides and T. hernandezii: Facilitating candidate gene discovery in an emerging model plant lineage.</title>
        <authorList>
            <person name="Arias T."/>
            <person name="Riano-Pachon D.M."/>
            <person name="Di Stilio V.S."/>
        </authorList>
    </citation>
    <scope>NUCLEOTIDE SEQUENCE [LARGE SCALE GENOMIC DNA]</scope>
    <source>
        <strain evidence="4">cv. WT478/WT964</strain>
        <tissue evidence="3">Leaves</tissue>
    </source>
</reference>
<protein>
    <recommendedName>
        <fullName evidence="1">Amine oxidase</fullName>
        <ecNumber evidence="1">1.4.3.-</ecNumber>
    </recommendedName>
</protein>
<dbReference type="PANTHER" id="PTHR10638">
    <property type="entry name" value="COPPER AMINE OXIDASE"/>
    <property type="match status" value="1"/>
</dbReference>
<dbReference type="GO" id="GO:0008131">
    <property type="term" value="F:primary methylamine oxidase activity"/>
    <property type="evidence" value="ECO:0007669"/>
    <property type="project" value="InterPro"/>
</dbReference>
<dbReference type="Proteomes" id="UP000554482">
    <property type="component" value="Unassembled WGS sequence"/>
</dbReference>
<dbReference type="OrthoDB" id="5379943at2759"/>
<dbReference type="GO" id="GO:0048038">
    <property type="term" value="F:quinone binding"/>
    <property type="evidence" value="ECO:0007669"/>
    <property type="project" value="InterPro"/>
</dbReference>
<dbReference type="Pfam" id="PF02727">
    <property type="entry name" value="Cu_amine_oxidN2"/>
    <property type="match status" value="1"/>
</dbReference>
<proteinExistence type="inferred from homology"/>
<dbReference type="EMBL" id="JABWDY010029672">
    <property type="protein sequence ID" value="KAF5186204.1"/>
    <property type="molecule type" value="Genomic_DNA"/>
</dbReference>
<dbReference type="SUPFAM" id="SSF49998">
    <property type="entry name" value="Amine oxidase catalytic domain"/>
    <property type="match status" value="1"/>
</dbReference>
<evidence type="ECO:0000259" key="2">
    <source>
        <dbReference type="Pfam" id="PF02727"/>
    </source>
</evidence>
<dbReference type="InterPro" id="IPR016182">
    <property type="entry name" value="Cu_amine_oxidase_N-reg"/>
</dbReference>
<keyword evidence="1" id="KW-0479">Metal-binding</keyword>
<keyword evidence="4" id="KW-1185">Reference proteome</keyword>
<dbReference type="InterPro" id="IPR000269">
    <property type="entry name" value="Cu_amine_oxidase"/>
</dbReference>
<dbReference type="SUPFAM" id="SSF54416">
    <property type="entry name" value="Amine oxidase N-terminal region"/>
    <property type="match status" value="1"/>
</dbReference>
<comment type="caution">
    <text evidence="3">The sequence shown here is derived from an EMBL/GenBank/DDBJ whole genome shotgun (WGS) entry which is preliminary data.</text>
</comment>
<evidence type="ECO:0000256" key="1">
    <source>
        <dbReference type="RuleBase" id="RU000672"/>
    </source>
</evidence>
<dbReference type="InterPro" id="IPR036460">
    <property type="entry name" value="Cu_amine_oxidase_C_sf"/>
</dbReference>
<keyword evidence="1" id="KW-0801">TPQ</keyword>
<dbReference type="GO" id="GO:0009308">
    <property type="term" value="P:amine metabolic process"/>
    <property type="evidence" value="ECO:0007669"/>
    <property type="project" value="UniProtKB-UniRule"/>
</dbReference>
<dbReference type="GO" id="GO:0005507">
    <property type="term" value="F:copper ion binding"/>
    <property type="evidence" value="ECO:0007669"/>
    <property type="project" value="InterPro"/>
</dbReference>
<keyword evidence="1" id="KW-0560">Oxidoreductase</keyword>
<dbReference type="Gene3D" id="2.70.98.20">
    <property type="entry name" value="Copper amine oxidase, catalytic domain"/>
    <property type="match status" value="1"/>
</dbReference>
<dbReference type="AlphaFoldDB" id="A0A7J6VM80"/>
<gene>
    <name evidence="3" type="ORF">FRX31_024209</name>
</gene>
<dbReference type="InterPro" id="IPR015800">
    <property type="entry name" value="Cu_amine_oxidase_N2"/>
</dbReference>
<comment type="similarity">
    <text evidence="1">Belongs to the copper/topaquinone oxidase family.</text>
</comment>
<dbReference type="Gene3D" id="3.10.450.40">
    <property type="match status" value="1"/>
</dbReference>
<dbReference type="EC" id="1.4.3.-" evidence="1"/>
<accession>A0A7J6VM80</accession>
<keyword evidence="1" id="KW-0186">Copper</keyword>
<organism evidence="3 4">
    <name type="scientific">Thalictrum thalictroides</name>
    <name type="common">Rue-anemone</name>
    <name type="synonym">Anemone thalictroides</name>
    <dbReference type="NCBI Taxonomy" id="46969"/>
    <lineage>
        <taxon>Eukaryota</taxon>
        <taxon>Viridiplantae</taxon>
        <taxon>Streptophyta</taxon>
        <taxon>Embryophyta</taxon>
        <taxon>Tracheophyta</taxon>
        <taxon>Spermatophyta</taxon>
        <taxon>Magnoliopsida</taxon>
        <taxon>Ranunculales</taxon>
        <taxon>Ranunculaceae</taxon>
        <taxon>Thalictroideae</taxon>
        <taxon>Thalictrum</taxon>
    </lineage>
</organism>
<comment type="cofactor">
    <cofactor evidence="1">
        <name>Cu cation</name>
        <dbReference type="ChEBI" id="CHEBI:23378"/>
    </cofactor>
    <text evidence="1">Contains 1 topaquinone per subunit.</text>
</comment>
<evidence type="ECO:0000313" key="3">
    <source>
        <dbReference type="EMBL" id="KAF5186204.1"/>
    </source>
</evidence>
<evidence type="ECO:0000313" key="4">
    <source>
        <dbReference type="Proteomes" id="UP000554482"/>
    </source>
</evidence>
<feature type="domain" description="Copper amine oxidase N2-terminal" evidence="2">
    <location>
        <begin position="34"/>
        <end position="91"/>
    </location>
</feature>
<name>A0A7J6VM80_THATH</name>
<dbReference type="PANTHER" id="PTHR10638:SF71">
    <property type="entry name" value="AMINE OXIDASE"/>
    <property type="match status" value="1"/>
</dbReference>
<comment type="PTM">
    <text evidence="1">Topaquinone (TPQ) is generated by copper-dependent autoxidation of a specific tyrosyl residue.</text>
</comment>
<sequence length="203" mass="22456">MGRRPAMQVVYAVANEGSRLEIPEGPLGKLIAGLDDPDKQILLSWHYSSLSNQTTQLPLPPRRALVITRINKQTHETIVDLSTNSVLSSRVYTGSGYPLFTFEEQTAANLLPLKYAPFLELVGSYKDWNFHLGFDVRAGEYGCGLCAVALEPMTDCPANAVFMDGYMLLDRMGNQSSIQMCFVNLKSMPEISCGDILSLRFLA</sequence>